<keyword evidence="3" id="KW-0813">Transport</keyword>
<keyword evidence="5" id="KW-0997">Cell inner membrane</keyword>
<evidence type="ECO:0000256" key="6">
    <source>
        <dbReference type="ARBA" id="ARBA00022692"/>
    </source>
</evidence>
<dbReference type="NCBIfam" id="TIGR01352">
    <property type="entry name" value="tonB_Cterm"/>
    <property type="match status" value="1"/>
</dbReference>
<keyword evidence="4" id="KW-1003">Cell membrane</keyword>
<dbReference type="Proteomes" id="UP000184172">
    <property type="component" value="Unassembled WGS sequence"/>
</dbReference>
<keyword evidence="6" id="KW-0812">Transmembrane</keyword>
<dbReference type="GO" id="GO:0031992">
    <property type="term" value="F:energy transducer activity"/>
    <property type="evidence" value="ECO:0007669"/>
    <property type="project" value="TreeGrafter"/>
</dbReference>
<evidence type="ECO:0000313" key="12">
    <source>
        <dbReference type="EMBL" id="SHI29795.1"/>
    </source>
</evidence>
<dbReference type="PANTHER" id="PTHR33446">
    <property type="entry name" value="PROTEIN TONB-RELATED"/>
    <property type="match status" value="1"/>
</dbReference>
<dbReference type="EMBL" id="FQYV01000001">
    <property type="protein sequence ID" value="SHI29795.1"/>
    <property type="molecule type" value="Genomic_DNA"/>
</dbReference>
<feature type="signal peptide" evidence="10">
    <location>
        <begin position="1"/>
        <end position="18"/>
    </location>
</feature>
<keyword evidence="13" id="KW-1185">Reference proteome</keyword>
<evidence type="ECO:0000313" key="13">
    <source>
        <dbReference type="Proteomes" id="UP000184172"/>
    </source>
</evidence>
<evidence type="ECO:0000256" key="1">
    <source>
        <dbReference type="ARBA" id="ARBA00004383"/>
    </source>
</evidence>
<organism evidence="12 13">
    <name type="scientific">Aequorivita viscosa</name>
    <dbReference type="NCBI Taxonomy" id="797419"/>
    <lineage>
        <taxon>Bacteria</taxon>
        <taxon>Pseudomonadati</taxon>
        <taxon>Bacteroidota</taxon>
        <taxon>Flavobacteriia</taxon>
        <taxon>Flavobacteriales</taxon>
        <taxon>Flavobacteriaceae</taxon>
        <taxon>Aequorivita</taxon>
    </lineage>
</organism>
<dbReference type="RefSeq" id="WP_073213590.1">
    <property type="nucleotide sequence ID" value="NZ_FNNS01000002.1"/>
</dbReference>
<evidence type="ECO:0000256" key="10">
    <source>
        <dbReference type="SAM" id="SignalP"/>
    </source>
</evidence>
<keyword evidence="7" id="KW-0653">Protein transport</keyword>
<evidence type="ECO:0000256" key="3">
    <source>
        <dbReference type="ARBA" id="ARBA00022448"/>
    </source>
</evidence>
<dbReference type="PANTHER" id="PTHR33446:SF2">
    <property type="entry name" value="PROTEIN TONB"/>
    <property type="match status" value="1"/>
</dbReference>
<feature type="chain" id="PRO_5009915539" evidence="10">
    <location>
        <begin position="19"/>
        <end position="143"/>
    </location>
</feature>
<dbReference type="STRING" id="797419.SAMN05216556_10217"/>
<accession>A0A1M5ZZZ3</accession>
<keyword evidence="10" id="KW-0732">Signal</keyword>
<evidence type="ECO:0000259" key="11">
    <source>
        <dbReference type="PROSITE" id="PS52015"/>
    </source>
</evidence>
<dbReference type="AlphaFoldDB" id="A0A1M5ZZZ3"/>
<dbReference type="InterPro" id="IPR037682">
    <property type="entry name" value="TonB_C"/>
</dbReference>
<keyword evidence="8" id="KW-1133">Transmembrane helix</keyword>
<evidence type="ECO:0000256" key="9">
    <source>
        <dbReference type="ARBA" id="ARBA00023136"/>
    </source>
</evidence>
<reference evidence="13" key="1">
    <citation type="submission" date="2016-11" db="EMBL/GenBank/DDBJ databases">
        <authorList>
            <person name="Varghese N."/>
            <person name="Submissions S."/>
        </authorList>
    </citation>
    <scope>NUCLEOTIDE SEQUENCE [LARGE SCALE GENOMIC DNA]</scope>
    <source>
        <strain evidence="13">DSM 26349</strain>
    </source>
</reference>
<evidence type="ECO:0000256" key="5">
    <source>
        <dbReference type="ARBA" id="ARBA00022519"/>
    </source>
</evidence>
<comment type="similarity">
    <text evidence="2">Belongs to the TonB family.</text>
</comment>
<evidence type="ECO:0000256" key="7">
    <source>
        <dbReference type="ARBA" id="ARBA00022927"/>
    </source>
</evidence>
<dbReference type="OrthoDB" id="1522859at2"/>
<evidence type="ECO:0000256" key="2">
    <source>
        <dbReference type="ARBA" id="ARBA00006555"/>
    </source>
</evidence>
<feature type="domain" description="TonB C-terminal" evidence="11">
    <location>
        <begin position="52"/>
        <end position="143"/>
    </location>
</feature>
<keyword evidence="9" id="KW-0472">Membrane</keyword>
<dbReference type="SUPFAM" id="SSF74653">
    <property type="entry name" value="TolA/TonB C-terminal domain"/>
    <property type="match status" value="1"/>
</dbReference>
<dbReference type="InterPro" id="IPR051045">
    <property type="entry name" value="TonB-dependent_transducer"/>
</dbReference>
<evidence type="ECO:0000256" key="4">
    <source>
        <dbReference type="ARBA" id="ARBA00022475"/>
    </source>
</evidence>
<protein>
    <submittedName>
        <fullName evidence="12">TonB family C-terminal domain-containing protein</fullName>
    </submittedName>
</protein>
<proteinExistence type="inferred from homology"/>
<gene>
    <name evidence="12" type="ORF">SAMN04487908_10117</name>
</gene>
<dbReference type="PROSITE" id="PS52015">
    <property type="entry name" value="TONB_CTD"/>
    <property type="match status" value="1"/>
</dbReference>
<dbReference type="GO" id="GO:0015031">
    <property type="term" value="P:protein transport"/>
    <property type="evidence" value="ECO:0007669"/>
    <property type="project" value="UniProtKB-KW"/>
</dbReference>
<sequence>MKKILLALFLFASITGFTQEWGSVDKNKLTVKEIGPIWPGCESGNATKRDNCFNQKLTAHISKNFKYPPEAYKRNEEGKVIVEFVINKKGLVEVKKVSGGTKALQEEAKRNIMAIPKMAKPGMMAGKPRDIHFTVPFNFKTGK</sequence>
<name>A0A1M5ZZZ3_9FLAO</name>
<evidence type="ECO:0000256" key="8">
    <source>
        <dbReference type="ARBA" id="ARBA00022989"/>
    </source>
</evidence>
<dbReference type="Gene3D" id="3.30.1150.10">
    <property type="match status" value="1"/>
</dbReference>
<dbReference type="GO" id="GO:0098797">
    <property type="term" value="C:plasma membrane protein complex"/>
    <property type="evidence" value="ECO:0007669"/>
    <property type="project" value="TreeGrafter"/>
</dbReference>
<dbReference type="GO" id="GO:0055085">
    <property type="term" value="P:transmembrane transport"/>
    <property type="evidence" value="ECO:0007669"/>
    <property type="project" value="InterPro"/>
</dbReference>
<comment type="subcellular location">
    <subcellularLocation>
        <location evidence="1">Cell inner membrane</location>
        <topology evidence="1">Single-pass membrane protein</topology>
        <orientation evidence="1">Periplasmic side</orientation>
    </subcellularLocation>
</comment>
<dbReference type="InterPro" id="IPR006260">
    <property type="entry name" value="TonB/TolA_C"/>
</dbReference>
<dbReference type="Pfam" id="PF03544">
    <property type="entry name" value="TonB_C"/>
    <property type="match status" value="1"/>
</dbReference>